<accession>A0A2A7MF74</accession>
<evidence type="ECO:0000313" key="3">
    <source>
        <dbReference type="Proteomes" id="UP000220840"/>
    </source>
</evidence>
<gene>
    <name evidence="2" type="ORF">CQ394_00885</name>
</gene>
<keyword evidence="2" id="KW-0413">Isomerase</keyword>
<proteinExistence type="predicted"/>
<dbReference type="EMBL" id="PDCJ01000001">
    <property type="protein sequence ID" value="PEG30316.1"/>
    <property type="molecule type" value="Genomic_DNA"/>
</dbReference>
<evidence type="ECO:0000259" key="1">
    <source>
        <dbReference type="Pfam" id="PF01261"/>
    </source>
</evidence>
<sequence>MEKSMRKYMKVGIILHMAFNGLATGEGPILECLKKIVIDDYFEAVEVTQIKDDNVRKEVRDMIQCSHMTVAYGGQPRMLTTGMNINDLNEEKRLAAVDSLKKGIDEAYELSAAGFSFLAGQYEEDTKEDSFKALLKSTRELCEYSKSKGNMPITLEVFDYDIDKKSLIGPVNLAKEYAEKITSEYDNFGLMVDLSHIPMIHESIEESILPIRKYIKHAHMGNTVIKSSEMPGYGDQHPRFGFPNSENDVKELADYLRLLLKIGFLNEENRPIVSFEVKPYGNEDSEIVIANAKRTLNLAWELV</sequence>
<dbReference type="RefSeq" id="WP_058294487.1">
    <property type="nucleotide sequence ID" value="NZ_CAMRXG010000054.1"/>
</dbReference>
<dbReference type="AlphaFoldDB" id="A0A2A7MF74"/>
<dbReference type="OrthoDB" id="6622255at2"/>
<comment type="caution">
    <text evidence="2">The sequence shown here is derived from an EMBL/GenBank/DDBJ whole genome shotgun (WGS) entry which is preliminary data.</text>
</comment>
<dbReference type="STRING" id="137838.GCA_001458595_01615"/>
<protein>
    <submittedName>
        <fullName evidence="2">Sugar phosphate isomerase/epimerase</fullName>
    </submittedName>
</protein>
<dbReference type="Gene3D" id="3.20.20.150">
    <property type="entry name" value="Divalent-metal-dependent TIM barrel enzymes"/>
    <property type="match status" value="1"/>
</dbReference>
<dbReference type="InterPro" id="IPR036237">
    <property type="entry name" value="Xyl_isomerase-like_sf"/>
</dbReference>
<dbReference type="GO" id="GO:0016853">
    <property type="term" value="F:isomerase activity"/>
    <property type="evidence" value="ECO:0007669"/>
    <property type="project" value="UniProtKB-KW"/>
</dbReference>
<dbReference type="Pfam" id="PF01261">
    <property type="entry name" value="AP_endonuc_2"/>
    <property type="match status" value="1"/>
</dbReference>
<dbReference type="SUPFAM" id="SSF51658">
    <property type="entry name" value="Xylose isomerase-like"/>
    <property type="match status" value="1"/>
</dbReference>
<reference evidence="2 3" key="1">
    <citation type="submission" date="2017-10" db="EMBL/GenBank/DDBJ databases">
        <title>Effective Description of Clostridium neonatale sp. nov. linked to necrotizing enterocolitis in neonates and a clarification of species assignable to the genus Clostridium (Prazmowski 1880) emend. Lawson and Rainey 2016.</title>
        <authorList>
            <person name="Bernard K."/>
            <person name="Burdz T."/>
            <person name="Wiebe D."/>
            <person name="Balcewich B."/>
            <person name="Alfa M."/>
            <person name="Bernier A.-M."/>
        </authorList>
    </citation>
    <scope>NUCLEOTIDE SEQUENCE [LARGE SCALE GENOMIC DNA]</scope>
    <source>
        <strain evidence="2 3">LCDC99A005</strain>
    </source>
</reference>
<name>A0A2A7MF74_9CLOT</name>
<keyword evidence="3" id="KW-1185">Reference proteome</keyword>
<organism evidence="2 3">
    <name type="scientific">Clostridium neonatale</name>
    <dbReference type="NCBI Taxonomy" id="137838"/>
    <lineage>
        <taxon>Bacteria</taxon>
        <taxon>Bacillati</taxon>
        <taxon>Bacillota</taxon>
        <taxon>Clostridia</taxon>
        <taxon>Eubacteriales</taxon>
        <taxon>Clostridiaceae</taxon>
        <taxon>Clostridium</taxon>
    </lineage>
</organism>
<evidence type="ECO:0000313" key="2">
    <source>
        <dbReference type="EMBL" id="PEG30316.1"/>
    </source>
</evidence>
<dbReference type="InterPro" id="IPR013022">
    <property type="entry name" value="Xyl_isomerase-like_TIM-brl"/>
</dbReference>
<feature type="domain" description="Xylose isomerase-like TIM barrel" evidence="1">
    <location>
        <begin position="51"/>
        <end position="242"/>
    </location>
</feature>
<dbReference type="Proteomes" id="UP000220840">
    <property type="component" value="Unassembled WGS sequence"/>
</dbReference>